<name>A0A1E3QLW4_9ASCO</name>
<keyword evidence="2" id="KW-0472">Membrane</keyword>
<protein>
    <submittedName>
        <fullName evidence="3">Uncharacterized protein</fullName>
    </submittedName>
</protein>
<keyword evidence="4" id="KW-1185">Reference proteome</keyword>
<dbReference type="GeneID" id="30147179"/>
<keyword evidence="1" id="KW-0175">Coiled coil</keyword>
<dbReference type="RefSeq" id="XP_018984011.1">
    <property type="nucleotide sequence ID" value="XM_019129326.1"/>
</dbReference>
<reference evidence="4" key="1">
    <citation type="submission" date="2016-05" db="EMBL/GenBank/DDBJ databases">
        <title>Comparative genomics of biotechnologically important yeasts.</title>
        <authorList>
            <consortium name="DOE Joint Genome Institute"/>
            <person name="Riley R."/>
            <person name="Haridas S."/>
            <person name="Wolfe K.H."/>
            <person name="Lopes M.R."/>
            <person name="Hittinger C.T."/>
            <person name="Goker M."/>
            <person name="Salamov A."/>
            <person name="Wisecaver J."/>
            <person name="Long T.M."/>
            <person name="Aerts A.L."/>
            <person name="Barry K."/>
            <person name="Choi C."/>
            <person name="Clum A."/>
            <person name="Coughlan A.Y."/>
            <person name="Deshpande S."/>
            <person name="Douglass A.P."/>
            <person name="Hanson S.J."/>
            <person name="Klenk H.-P."/>
            <person name="Labutti K."/>
            <person name="Lapidus A."/>
            <person name="Lindquist E."/>
            <person name="Lipzen A."/>
            <person name="Meier-Kolthoff J.P."/>
            <person name="Ohm R.A."/>
            <person name="Otillar R.P."/>
            <person name="Pangilinan J."/>
            <person name="Peng Y."/>
            <person name="Rokas A."/>
            <person name="Rosa C.A."/>
            <person name="Scheuner C."/>
            <person name="Sibirny A.A."/>
            <person name="Slot J.C."/>
            <person name="Stielow J.B."/>
            <person name="Sun H."/>
            <person name="Kurtzman C.P."/>
            <person name="Blackwell M."/>
            <person name="Grigoriev I.V."/>
            <person name="Jeffries T.W."/>
        </authorList>
    </citation>
    <scope>NUCLEOTIDE SEQUENCE [LARGE SCALE GENOMIC DNA]</scope>
    <source>
        <strain evidence="4">NRRL Y-12698</strain>
    </source>
</reference>
<dbReference type="AlphaFoldDB" id="A0A1E3QLW4"/>
<dbReference type="EMBL" id="KV454434">
    <property type="protein sequence ID" value="ODQ78683.1"/>
    <property type="molecule type" value="Genomic_DNA"/>
</dbReference>
<dbReference type="Proteomes" id="UP000094336">
    <property type="component" value="Unassembled WGS sequence"/>
</dbReference>
<evidence type="ECO:0000256" key="2">
    <source>
        <dbReference type="SAM" id="Phobius"/>
    </source>
</evidence>
<proteinExistence type="predicted"/>
<evidence type="ECO:0000313" key="4">
    <source>
        <dbReference type="Proteomes" id="UP000094336"/>
    </source>
</evidence>
<feature type="transmembrane region" description="Helical" evidence="2">
    <location>
        <begin position="12"/>
        <end position="28"/>
    </location>
</feature>
<feature type="coiled-coil region" evidence="1">
    <location>
        <begin position="65"/>
        <end position="92"/>
    </location>
</feature>
<keyword evidence="2" id="KW-1133">Transmembrane helix</keyword>
<organism evidence="3 4">
    <name type="scientific">Babjeviella inositovora NRRL Y-12698</name>
    <dbReference type="NCBI Taxonomy" id="984486"/>
    <lineage>
        <taxon>Eukaryota</taxon>
        <taxon>Fungi</taxon>
        <taxon>Dikarya</taxon>
        <taxon>Ascomycota</taxon>
        <taxon>Saccharomycotina</taxon>
        <taxon>Pichiomycetes</taxon>
        <taxon>Serinales incertae sedis</taxon>
        <taxon>Babjeviella</taxon>
    </lineage>
</organism>
<gene>
    <name evidence="3" type="ORF">BABINDRAFT_162385</name>
</gene>
<accession>A0A1E3QLW4</accession>
<keyword evidence="2" id="KW-0812">Transmembrane</keyword>
<evidence type="ECO:0000256" key="1">
    <source>
        <dbReference type="SAM" id="Coils"/>
    </source>
</evidence>
<evidence type="ECO:0000313" key="3">
    <source>
        <dbReference type="EMBL" id="ODQ78683.1"/>
    </source>
</evidence>
<sequence length="99" mass="11452">MALSQTARRFWLALFGGSVGIYIGLLPLRKYEIIKREPVPLNEDGTKKRMPFNVKFREAQPLQLKPEYEAEYQKAKAAAMEKEKEVQAKLEKEAQARLE</sequence>